<evidence type="ECO:0000313" key="3">
    <source>
        <dbReference type="EMBL" id="ESK52777.1"/>
    </source>
</evidence>
<dbReference type="InterPro" id="IPR011006">
    <property type="entry name" value="CheY-like_superfamily"/>
</dbReference>
<evidence type="ECO:0000259" key="1">
    <source>
        <dbReference type="PROSITE" id="PS50112"/>
    </source>
</evidence>
<dbReference type="InterPro" id="IPR035965">
    <property type="entry name" value="PAS-like_dom_sf"/>
</dbReference>
<dbReference type="AlphaFoldDB" id="V2US25"/>
<dbReference type="InterPro" id="IPR035919">
    <property type="entry name" value="EAL_sf"/>
</dbReference>
<dbReference type="Proteomes" id="UP000018418">
    <property type="component" value="Unassembled WGS sequence"/>
</dbReference>
<evidence type="ECO:0008006" key="5">
    <source>
        <dbReference type="Google" id="ProtNLM"/>
    </source>
</evidence>
<dbReference type="SUPFAM" id="SSF52172">
    <property type="entry name" value="CheY-like"/>
    <property type="match status" value="1"/>
</dbReference>
<dbReference type="InterPro" id="IPR001633">
    <property type="entry name" value="EAL_dom"/>
</dbReference>
<organism evidence="3 4">
    <name type="scientific">Acinetobacter brisouii CIP 110357</name>
    <dbReference type="NCBI Taxonomy" id="1341683"/>
    <lineage>
        <taxon>Bacteria</taxon>
        <taxon>Pseudomonadati</taxon>
        <taxon>Pseudomonadota</taxon>
        <taxon>Gammaproteobacteria</taxon>
        <taxon>Moraxellales</taxon>
        <taxon>Moraxellaceae</taxon>
        <taxon>Acinetobacter</taxon>
    </lineage>
</organism>
<dbReference type="SMART" id="SM00052">
    <property type="entry name" value="EAL"/>
    <property type="match status" value="1"/>
</dbReference>
<dbReference type="Gene3D" id="3.20.20.450">
    <property type="entry name" value="EAL domain"/>
    <property type="match status" value="1"/>
</dbReference>
<dbReference type="Gene3D" id="3.30.450.20">
    <property type="entry name" value="PAS domain"/>
    <property type="match status" value="1"/>
</dbReference>
<protein>
    <recommendedName>
        <fullName evidence="5">EAL domain-containing protein</fullName>
    </recommendedName>
</protein>
<dbReference type="PROSITE" id="PS50112">
    <property type="entry name" value="PAS"/>
    <property type="match status" value="1"/>
</dbReference>
<accession>V2US25</accession>
<dbReference type="HOGENOM" id="CLU_000445_70_50_6"/>
<name>V2US25_9GAMM</name>
<dbReference type="STRING" id="396323.VH98_07295"/>
<dbReference type="PANTHER" id="PTHR44757">
    <property type="entry name" value="DIGUANYLATE CYCLASE DGCP"/>
    <property type="match status" value="1"/>
</dbReference>
<reference evidence="3 4" key="1">
    <citation type="submission" date="2013-10" db="EMBL/GenBank/DDBJ databases">
        <title>The Genome Sequence of Acinetobacter brisouii CIP 110357.</title>
        <authorList>
            <consortium name="The Broad Institute Genomics Platform"/>
            <consortium name="The Broad Institute Genome Sequencing Center for Infectious Disease"/>
            <person name="Cerqueira G."/>
            <person name="Feldgarden M."/>
            <person name="Courvalin P."/>
            <person name="Grillot-Courvalin C."/>
            <person name="Clermont D."/>
            <person name="Rocha E."/>
            <person name="Yoon E.-J."/>
            <person name="Nemec A."/>
            <person name="Young S.K."/>
            <person name="Zeng Q."/>
            <person name="Gargeya S."/>
            <person name="Fitzgerald M."/>
            <person name="Abouelleil A."/>
            <person name="Alvarado L."/>
            <person name="Berlin A.M."/>
            <person name="Chapman S.B."/>
            <person name="Gainer-Dewar J."/>
            <person name="Goldberg J."/>
            <person name="Gnerre S."/>
            <person name="Griggs A."/>
            <person name="Gujja S."/>
            <person name="Hansen M."/>
            <person name="Howarth C."/>
            <person name="Imamovic A."/>
            <person name="Ireland A."/>
            <person name="Larimer J."/>
            <person name="McCowan C."/>
            <person name="Murphy C."/>
            <person name="Pearson M."/>
            <person name="Poon T.W."/>
            <person name="Priest M."/>
            <person name="Roberts A."/>
            <person name="Saif S."/>
            <person name="Shea T."/>
            <person name="Sykes S."/>
            <person name="Wortman J."/>
            <person name="Nusbaum C."/>
            <person name="Birren B."/>
        </authorList>
    </citation>
    <scope>NUCLEOTIDE SEQUENCE [LARGE SCALE GENOMIC DNA]</scope>
    <source>
        <strain evidence="3 4">CIP 110357</strain>
    </source>
</reference>
<dbReference type="OrthoDB" id="7052318at2"/>
<keyword evidence="4" id="KW-1185">Reference proteome</keyword>
<dbReference type="SUPFAM" id="SSF141868">
    <property type="entry name" value="EAL domain-like"/>
    <property type="match status" value="1"/>
</dbReference>
<dbReference type="PROSITE" id="PS50883">
    <property type="entry name" value="EAL"/>
    <property type="match status" value="1"/>
</dbReference>
<dbReference type="EMBL" id="AYEU01000003">
    <property type="protein sequence ID" value="ESK52777.1"/>
    <property type="molecule type" value="Genomic_DNA"/>
</dbReference>
<dbReference type="PATRIC" id="fig|1341683.3.peg.931"/>
<dbReference type="RefSeq" id="WP_004903957.1">
    <property type="nucleotide sequence ID" value="NZ_BBTI01000001.1"/>
</dbReference>
<comment type="caution">
    <text evidence="3">The sequence shown here is derived from an EMBL/GenBank/DDBJ whole genome shotgun (WGS) entry which is preliminary data.</text>
</comment>
<dbReference type="SUPFAM" id="SSF55785">
    <property type="entry name" value="PYP-like sensor domain (PAS domain)"/>
    <property type="match status" value="1"/>
</dbReference>
<dbReference type="NCBIfam" id="TIGR00229">
    <property type="entry name" value="sensory_box"/>
    <property type="match status" value="1"/>
</dbReference>
<sequence>MRNAFLSNKLKQIKTRLLIIDDNQIRYNQIVDLLTSKGHQVDAFLLDDIKSFEKQLHTHWDVVLFGRAYDLKFEQALALIHASNQPQLPLLLLNPEDYQPSQYLNYINKGVYDLFNLDYPDRFYIGLVRTLSYSRSLQAQQHLLKELEIAETHIQTHAHDTHKAVAVIQEGIHIKANPEYLALFGFKKEEEIFGLPLLDVLQPEQLQDFKQRFKRITQRNFDQARFEVKSLNPNAQSKGNLLRVEFLPDNAQDAVQISIETDNPQANSGKTGVETGSNPVRLYEQFNRKMLNEPANKNAVVIFLLTDFHEQIAKLNQVQTSEYLKAVQGFIQEHAHNTVIKVTPALFIGLCQAANEDLLHSKLQGLTPLLKPQLLEFNSENYSVQFTIGYSEIEGAIQGQEQFDFLITQGLSHPLQHEKAKANEIKFSGFDSDEAPATLMLGAQLDREHMLLTELHRAIEQNTIHLKYQQLYDKQDTEPYIYEVTSGVIFDKQWLALEDLTELNSDVELAVKLDRWILVEASKQLYNFITQYPNTKLIINLNIHVLLHDKQIVNLVEKLFSIIRNTRNHPLILQFSAPDIIQHAERVTPVLQQLRIQGALISVRHFGVDDQCMSLLSRDDIDLYRLDSKLTNSLDDDKELTELQLQVQKYKEIAEVDMILPMLNNMNSFANAWNIDARYLQGDYFQKKLDHLIDGQDQ</sequence>
<dbReference type="InterPro" id="IPR000014">
    <property type="entry name" value="PAS"/>
</dbReference>
<dbReference type="Pfam" id="PF00563">
    <property type="entry name" value="EAL"/>
    <property type="match status" value="1"/>
</dbReference>
<feature type="domain" description="EAL" evidence="2">
    <location>
        <begin position="448"/>
        <end position="698"/>
    </location>
</feature>
<gene>
    <name evidence="3" type="ORF">P255_00938</name>
</gene>
<evidence type="ECO:0000313" key="4">
    <source>
        <dbReference type="Proteomes" id="UP000018418"/>
    </source>
</evidence>
<dbReference type="PANTHER" id="PTHR44757:SF2">
    <property type="entry name" value="BIOFILM ARCHITECTURE MAINTENANCE PROTEIN MBAA"/>
    <property type="match status" value="1"/>
</dbReference>
<proteinExistence type="predicted"/>
<feature type="domain" description="PAS" evidence="1">
    <location>
        <begin position="170"/>
        <end position="220"/>
    </location>
</feature>
<dbReference type="InterPro" id="IPR052155">
    <property type="entry name" value="Biofilm_reg_signaling"/>
</dbReference>
<evidence type="ECO:0000259" key="2">
    <source>
        <dbReference type="PROSITE" id="PS50883"/>
    </source>
</evidence>